<evidence type="ECO:0000313" key="2">
    <source>
        <dbReference type="Proteomes" id="UP000032141"/>
    </source>
</evidence>
<keyword evidence="2" id="KW-1185">Reference proteome</keyword>
<organism evidence="1 2">
    <name type="scientific">Brassica oleracea var. oleracea</name>
    <dbReference type="NCBI Taxonomy" id="109376"/>
    <lineage>
        <taxon>Eukaryota</taxon>
        <taxon>Viridiplantae</taxon>
        <taxon>Streptophyta</taxon>
        <taxon>Embryophyta</taxon>
        <taxon>Tracheophyta</taxon>
        <taxon>Spermatophyta</taxon>
        <taxon>Magnoliopsida</taxon>
        <taxon>eudicotyledons</taxon>
        <taxon>Gunneridae</taxon>
        <taxon>Pentapetalae</taxon>
        <taxon>rosids</taxon>
        <taxon>malvids</taxon>
        <taxon>Brassicales</taxon>
        <taxon>Brassicaceae</taxon>
        <taxon>Brassiceae</taxon>
        <taxon>Brassica</taxon>
    </lineage>
</organism>
<proteinExistence type="predicted"/>
<sequence>MKSTFFPDLFVQTTYMEVFWSMQRRLPYEEKSDIKTYQNAKIYYEGEIWEKTPSEDFLEVVWKTSLKSSGRFPGSRLEVFLEVF</sequence>
<protein>
    <submittedName>
        <fullName evidence="1">Uncharacterized protein</fullName>
    </submittedName>
</protein>
<reference evidence="1 2" key="1">
    <citation type="journal article" date="2014" name="Genome Biol.">
        <title>Transcriptome and methylome profiling reveals relics of genome dominance in the mesopolyploid Brassica oleracea.</title>
        <authorList>
            <person name="Parkin I.A."/>
            <person name="Koh C."/>
            <person name="Tang H."/>
            <person name="Robinson S.J."/>
            <person name="Kagale S."/>
            <person name="Clarke W.E."/>
            <person name="Town C.D."/>
            <person name="Nixon J."/>
            <person name="Krishnakumar V."/>
            <person name="Bidwell S.L."/>
            <person name="Denoeud F."/>
            <person name="Belcram H."/>
            <person name="Links M.G."/>
            <person name="Just J."/>
            <person name="Clarke C."/>
            <person name="Bender T."/>
            <person name="Huebert T."/>
            <person name="Mason A.S."/>
            <person name="Pires J.C."/>
            <person name="Barker G."/>
            <person name="Moore J."/>
            <person name="Walley P.G."/>
            <person name="Manoli S."/>
            <person name="Batley J."/>
            <person name="Edwards D."/>
            <person name="Nelson M.N."/>
            <person name="Wang X."/>
            <person name="Paterson A.H."/>
            <person name="King G."/>
            <person name="Bancroft I."/>
            <person name="Chalhoub B."/>
            <person name="Sharpe A.G."/>
        </authorList>
    </citation>
    <scope>NUCLEOTIDE SEQUENCE</scope>
    <source>
        <strain evidence="1 2">cv. TO1000</strain>
    </source>
</reference>
<dbReference type="AlphaFoldDB" id="A0A0D3E301"/>
<dbReference type="EnsemblPlants" id="Bo9g023990.1">
    <property type="protein sequence ID" value="Bo9g023990.1"/>
    <property type="gene ID" value="Bo9g023990"/>
</dbReference>
<reference evidence="1" key="2">
    <citation type="submission" date="2015-03" db="UniProtKB">
        <authorList>
            <consortium name="EnsemblPlants"/>
        </authorList>
    </citation>
    <scope>IDENTIFICATION</scope>
</reference>
<dbReference type="Gramene" id="Bo9g023990.1">
    <property type="protein sequence ID" value="Bo9g023990.1"/>
    <property type="gene ID" value="Bo9g023990"/>
</dbReference>
<name>A0A0D3E301_BRAOL</name>
<dbReference type="HOGENOM" id="CLU_2530628_0_0_1"/>
<evidence type="ECO:0000313" key="1">
    <source>
        <dbReference type="EnsemblPlants" id="Bo9g023990.1"/>
    </source>
</evidence>
<accession>A0A0D3E301</accession>
<dbReference type="Proteomes" id="UP000032141">
    <property type="component" value="Chromosome C9"/>
</dbReference>